<evidence type="ECO:0000256" key="5">
    <source>
        <dbReference type="ARBA" id="ARBA00093776"/>
    </source>
</evidence>
<keyword evidence="2 6" id="KW-0812">Transmembrane</keyword>
<comment type="similarity">
    <text evidence="5">Belongs to the TMEM179 family.</text>
</comment>
<evidence type="ECO:0000313" key="7">
    <source>
        <dbReference type="EMBL" id="KAK0043505.1"/>
    </source>
</evidence>
<evidence type="ECO:0000256" key="4">
    <source>
        <dbReference type="ARBA" id="ARBA00023136"/>
    </source>
</evidence>
<evidence type="ECO:0000313" key="8">
    <source>
        <dbReference type="Proteomes" id="UP001233172"/>
    </source>
</evidence>
<evidence type="ECO:0000256" key="6">
    <source>
        <dbReference type="SAM" id="Phobius"/>
    </source>
</evidence>
<keyword evidence="3 6" id="KW-1133">Transmembrane helix</keyword>
<accession>A0AAD8EXE9</accession>
<sequence length="263" mass="29676">MAEQVKVKQSHHVSHELQVQPEPRVRAKIPRQLSEKCVLVIWIACFGVLIILSFFIFVPVAVTMENAGNNCFLYSDSRGFGEYSICSYCVASAVCFLCLCGLRLIVLVIKIMRYSSSISDRIYECFSVWGVHVTIFILDLLMVILLLVTAALISAGLTRICELFQDKVSCSSSYGVELPNGDVDTTFFHALRFSEISAWFTFCFWLAVVGVEAYIGWKKGSFKELKNRIKNITEKKQRTMNDPSLPKGEILPPAIKTPDMTKY</sequence>
<keyword evidence="8" id="KW-1185">Reference proteome</keyword>
<comment type="subcellular location">
    <subcellularLocation>
        <location evidence="1">Membrane</location>
        <topology evidence="1">Multi-pass membrane protein</topology>
    </subcellularLocation>
</comment>
<evidence type="ECO:0000256" key="2">
    <source>
        <dbReference type="ARBA" id="ARBA00022692"/>
    </source>
</evidence>
<dbReference type="InterPro" id="IPR059010">
    <property type="entry name" value="TMEM179-179B"/>
</dbReference>
<comment type="caution">
    <text evidence="7">The sequence shown here is derived from an EMBL/GenBank/DDBJ whole genome shotgun (WGS) entry which is preliminary data.</text>
</comment>
<evidence type="ECO:0000256" key="3">
    <source>
        <dbReference type="ARBA" id="ARBA00022989"/>
    </source>
</evidence>
<gene>
    <name evidence="7" type="ORF">Bpfe_027068</name>
</gene>
<proteinExistence type="inferred from homology"/>
<dbReference type="AlphaFoldDB" id="A0AAD8EXE9"/>
<name>A0AAD8EXE9_BIOPF</name>
<dbReference type="Proteomes" id="UP001233172">
    <property type="component" value="Unassembled WGS sequence"/>
</dbReference>
<dbReference type="EMBL" id="JASAOG010000215">
    <property type="protein sequence ID" value="KAK0043505.1"/>
    <property type="molecule type" value="Genomic_DNA"/>
</dbReference>
<reference evidence="7" key="2">
    <citation type="submission" date="2023-04" db="EMBL/GenBank/DDBJ databases">
        <authorList>
            <person name="Bu L."/>
            <person name="Lu L."/>
            <person name="Laidemitt M.R."/>
            <person name="Zhang S.M."/>
            <person name="Mutuku M."/>
            <person name="Mkoji G."/>
            <person name="Steinauer M."/>
            <person name="Loker E.S."/>
        </authorList>
    </citation>
    <scope>NUCLEOTIDE SEQUENCE</scope>
    <source>
        <strain evidence="7">KasaAsao</strain>
        <tissue evidence="7">Whole Snail</tissue>
    </source>
</reference>
<keyword evidence="4 6" id="KW-0472">Membrane</keyword>
<organism evidence="7 8">
    <name type="scientific">Biomphalaria pfeifferi</name>
    <name type="common">Bloodfluke planorb</name>
    <name type="synonym">Freshwater snail</name>
    <dbReference type="NCBI Taxonomy" id="112525"/>
    <lineage>
        <taxon>Eukaryota</taxon>
        <taxon>Metazoa</taxon>
        <taxon>Spiralia</taxon>
        <taxon>Lophotrochozoa</taxon>
        <taxon>Mollusca</taxon>
        <taxon>Gastropoda</taxon>
        <taxon>Heterobranchia</taxon>
        <taxon>Euthyneura</taxon>
        <taxon>Panpulmonata</taxon>
        <taxon>Hygrophila</taxon>
        <taxon>Lymnaeoidea</taxon>
        <taxon>Planorbidae</taxon>
        <taxon>Biomphalaria</taxon>
    </lineage>
</organism>
<feature type="transmembrane region" description="Helical" evidence="6">
    <location>
        <begin position="129"/>
        <end position="153"/>
    </location>
</feature>
<feature type="transmembrane region" description="Helical" evidence="6">
    <location>
        <begin position="196"/>
        <end position="217"/>
    </location>
</feature>
<protein>
    <recommendedName>
        <fullName evidence="9">Transmembrane protein 179</fullName>
    </recommendedName>
</protein>
<feature type="transmembrane region" description="Helical" evidence="6">
    <location>
        <begin position="82"/>
        <end position="109"/>
    </location>
</feature>
<reference evidence="7" key="1">
    <citation type="journal article" date="2023" name="PLoS Negl. Trop. Dis.">
        <title>A genome sequence for Biomphalaria pfeifferi, the major vector snail for the human-infecting parasite Schistosoma mansoni.</title>
        <authorList>
            <person name="Bu L."/>
            <person name="Lu L."/>
            <person name="Laidemitt M.R."/>
            <person name="Zhang S.M."/>
            <person name="Mutuku M."/>
            <person name="Mkoji G."/>
            <person name="Steinauer M."/>
            <person name="Loker E.S."/>
        </authorList>
    </citation>
    <scope>NUCLEOTIDE SEQUENCE</scope>
    <source>
        <strain evidence="7">KasaAsao</strain>
    </source>
</reference>
<evidence type="ECO:0000256" key="1">
    <source>
        <dbReference type="ARBA" id="ARBA00004141"/>
    </source>
</evidence>
<dbReference type="Pfam" id="PF26158">
    <property type="entry name" value="Claudin_TMEM179-179B"/>
    <property type="match status" value="1"/>
</dbReference>
<evidence type="ECO:0008006" key="9">
    <source>
        <dbReference type="Google" id="ProtNLM"/>
    </source>
</evidence>
<feature type="transmembrane region" description="Helical" evidence="6">
    <location>
        <begin position="38"/>
        <end position="62"/>
    </location>
</feature>